<dbReference type="Proteomes" id="UP001172731">
    <property type="component" value="Unassembled WGS sequence"/>
</dbReference>
<keyword evidence="9" id="KW-1185">Reference proteome</keyword>
<organism evidence="8 10">
    <name type="scientific">Microbacterium aurantiacum</name>
    <dbReference type="NCBI Taxonomy" id="162393"/>
    <lineage>
        <taxon>Bacteria</taxon>
        <taxon>Bacillati</taxon>
        <taxon>Actinomycetota</taxon>
        <taxon>Actinomycetes</taxon>
        <taxon>Micrococcales</taxon>
        <taxon>Microbacteriaceae</taxon>
        <taxon>Microbacterium</taxon>
    </lineage>
</organism>
<evidence type="ECO:0000256" key="5">
    <source>
        <dbReference type="ARBA" id="ARBA00023136"/>
    </source>
</evidence>
<sequence length="424" mass="43712">MSSSTARTDASVDPIAGDLIGSGVEGGLGDQIRAWWQRVRGGDMGALPAVGGLVVLGILFTTLSPFFLTERNFANLLNQAATLVMLGMALVFVLLLGEIDLSAGVTGGVAMALFVVLNAQFGLPWPLALLVGFGFGLLAGAFIGFFVARVGIPSFVVTLGLFLGLQGLALVIIGPGGLYRVEVPELIALQNGNLPVWGGWLMLAIMIAVSAGTAFWDRARRTRAGVPNRALSLVWIKLAAIAVIGGVVVYVLNVDRGQGTVAVQGVPNIVPVVLVILWAGTFVLDRTKFGRYIYAVGGNAEAARRSGVKVRWVKWWAFVICSSLAVVSALFSVTRVGSVDAAVGRDIVLSGVAAAVVGGVSLFGGRGRLVHAAIGALVIAVITNGLGLLGLPAGVNLLVTGGVLILAATVDALSRLRSGGAMRL</sequence>
<name>A0AAJ2M1K1_9MICO</name>
<dbReference type="Pfam" id="PF02653">
    <property type="entry name" value="BPD_transp_2"/>
    <property type="match status" value="1"/>
</dbReference>
<keyword evidence="4 6" id="KW-1133">Transmembrane helix</keyword>
<reference evidence="8 10" key="1">
    <citation type="submission" date="2021-06" db="EMBL/GenBank/DDBJ databases">
        <title>Genome-based taxonomic framework of Microbacterium strains isolated from marine environment, the description of four new species and reclassification of four preexisting species.</title>
        <authorList>
            <person name="Lee S.D."/>
            <person name="Kim S.-M."/>
            <person name="Byeon Y.-S."/>
            <person name="Yang H.L."/>
            <person name="Kim I.S."/>
        </authorList>
    </citation>
    <scope>NUCLEOTIDE SEQUENCE [LARGE SCALE GENOMIC DNA]</scope>
    <source>
        <strain evidence="7">KACC 20510</strain>
        <strain evidence="8 10">KACC 20514</strain>
    </source>
</reference>
<dbReference type="CDD" id="cd06579">
    <property type="entry name" value="TM_PBP1_transp_AraH_like"/>
    <property type="match status" value="1"/>
</dbReference>
<dbReference type="Proteomes" id="UP001183582">
    <property type="component" value="Unassembled WGS sequence"/>
</dbReference>
<dbReference type="GO" id="GO:0022857">
    <property type="term" value="F:transmembrane transporter activity"/>
    <property type="evidence" value="ECO:0007669"/>
    <property type="project" value="InterPro"/>
</dbReference>
<keyword evidence="5 6" id="KW-0472">Membrane</keyword>
<evidence type="ECO:0000313" key="7">
    <source>
        <dbReference type="EMBL" id="MDN4465222.1"/>
    </source>
</evidence>
<feature type="transmembrane region" description="Helical" evidence="6">
    <location>
        <begin position="127"/>
        <end position="148"/>
    </location>
</feature>
<dbReference type="GeneID" id="301459204"/>
<dbReference type="InterPro" id="IPR001851">
    <property type="entry name" value="ABC_transp_permease"/>
</dbReference>
<feature type="transmembrane region" description="Helical" evidence="6">
    <location>
        <begin position="347"/>
        <end position="365"/>
    </location>
</feature>
<keyword evidence="2" id="KW-1003">Cell membrane</keyword>
<feature type="transmembrane region" description="Helical" evidence="6">
    <location>
        <begin position="80"/>
        <end position="96"/>
    </location>
</feature>
<feature type="transmembrane region" description="Helical" evidence="6">
    <location>
        <begin position="372"/>
        <end position="391"/>
    </location>
</feature>
<feature type="transmembrane region" description="Helical" evidence="6">
    <location>
        <begin position="397"/>
        <end position="414"/>
    </location>
</feature>
<feature type="transmembrane region" description="Helical" evidence="6">
    <location>
        <begin position="46"/>
        <end position="68"/>
    </location>
</feature>
<feature type="transmembrane region" description="Helical" evidence="6">
    <location>
        <begin position="155"/>
        <end position="177"/>
    </location>
</feature>
<proteinExistence type="predicted"/>
<evidence type="ECO:0000256" key="3">
    <source>
        <dbReference type="ARBA" id="ARBA00022692"/>
    </source>
</evidence>
<comment type="caution">
    <text evidence="8">The sequence shown here is derived from an EMBL/GenBank/DDBJ whole genome shotgun (WGS) entry which is preliminary data.</text>
</comment>
<dbReference type="EMBL" id="JAHWXH010000003">
    <property type="protein sequence ID" value="MDS0246551.1"/>
    <property type="molecule type" value="Genomic_DNA"/>
</dbReference>
<dbReference type="EMBL" id="JAHWXI010000016">
    <property type="protein sequence ID" value="MDN4465222.1"/>
    <property type="molecule type" value="Genomic_DNA"/>
</dbReference>
<gene>
    <name evidence="7" type="ORF">KZC48_12550</name>
    <name evidence="8" type="ORF">KZC50_13185</name>
</gene>
<feature type="transmembrane region" description="Helical" evidence="6">
    <location>
        <begin position="230"/>
        <end position="253"/>
    </location>
</feature>
<keyword evidence="3 6" id="KW-0812">Transmembrane</keyword>
<comment type="subcellular location">
    <subcellularLocation>
        <location evidence="1">Cell membrane</location>
        <topology evidence="1">Multi-pass membrane protein</topology>
    </subcellularLocation>
</comment>
<dbReference type="GO" id="GO:0005886">
    <property type="term" value="C:plasma membrane"/>
    <property type="evidence" value="ECO:0007669"/>
    <property type="project" value="UniProtKB-SubCell"/>
</dbReference>
<evidence type="ECO:0000256" key="2">
    <source>
        <dbReference type="ARBA" id="ARBA00022475"/>
    </source>
</evidence>
<dbReference type="PANTHER" id="PTHR32196">
    <property type="entry name" value="ABC TRANSPORTER PERMEASE PROTEIN YPHD-RELATED-RELATED"/>
    <property type="match status" value="1"/>
</dbReference>
<evidence type="ECO:0000256" key="6">
    <source>
        <dbReference type="SAM" id="Phobius"/>
    </source>
</evidence>
<evidence type="ECO:0000256" key="1">
    <source>
        <dbReference type="ARBA" id="ARBA00004651"/>
    </source>
</evidence>
<feature type="transmembrane region" description="Helical" evidence="6">
    <location>
        <begin position="103"/>
        <end position="121"/>
    </location>
</feature>
<dbReference type="AlphaFoldDB" id="A0AAJ2M1K1"/>
<evidence type="ECO:0000313" key="8">
    <source>
        <dbReference type="EMBL" id="MDS0246551.1"/>
    </source>
</evidence>
<dbReference type="RefSeq" id="WP_301135074.1">
    <property type="nucleotide sequence ID" value="NZ_BAAAGR010000003.1"/>
</dbReference>
<feature type="transmembrane region" description="Helical" evidence="6">
    <location>
        <begin position="315"/>
        <end position="335"/>
    </location>
</feature>
<protein>
    <submittedName>
        <fullName evidence="8">ABC transporter permease</fullName>
    </submittedName>
</protein>
<accession>A0AAJ2M1K1</accession>
<feature type="transmembrane region" description="Helical" evidence="6">
    <location>
        <begin position="265"/>
        <end position="284"/>
    </location>
</feature>
<evidence type="ECO:0000256" key="4">
    <source>
        <dbReference type="ARBA" id="ARBA00022989"/>
    </source>
</evidence>
<evidence type="ECO:0000313" key="9">
    <source>
        <dbReference type="Proteomes" id="UP001172731"/>
    </source>
</evidence>
<evidence type="ECO:0000313" key="10">
    <source>
        <dbReference type="Proteomes" id="UP001183582"/>
    </source>
</evidence>
<feature type="transmembrane region" description="Helical" evidence="6">
    <location>
        <begin position="197"/>
        <end position="218"/>
    </location>
</feature>